<dbReference type="EMBL" id="CADIKI010000026">
    <property type="protein sequence ID" value="CAB3808265.1"/>
    <property type="molecule type" value="Genomic_DNA"/>
</dbReference>
<protein>
    <submittedName>
        <fullName evidence="2">Uncharacterized protein</fullName>
    </submittedName>
</protein>
<name>A0A6J5H3E3_9BURK</name>
<evidence type="ECO:0000313" key="3">
    <source>
        <dbReference type="Proteomes" id="UP000494252"/>
    </source>
</evidence>
<reference evidence="2 3" key="1">
    <citation type="submission" date="2020-04" db="EMBL/GenBank/DDBJ databases">
        <authorList>
            <person name="De Canck E."/>
        </authorList>
    </citation>
    <scope>NUCLEOTIDE SEQUENCE [LARGE SCALE GENOMIC DNA]</scope>
    <source>
        <strain evidence="2 3">LMG 27177</strain>
    </source>
</reference>
<proteinExistence type="predicted"/>
<accession>A0A6J5H3E3</accession>
<organism evidence="2 3">
    <name type="scientific">Paraburkholderia fynbosensis</name>
    <dbReference type="NCBI Taxonomy" id="1200993"/>
    <lineage>
        <taxon>Bacteria</taxon>
        <taxon>Pseudomonadati</taxon>
        <taxon>Pseudomonadota</taxon>
        <taxon>Betaproteobacteria</taxon>
        <taxon>Burkholderiales</taxon>
        <taxon>Burkholderiaceae</taxon>
        <taxon>Paraburkholderia</taxon>
    </lineage>
</organism>
<keyword evidence="3" id="KW-1185">Reference proteome</keyword>
<gene>
    <name evidence="2" type="ORF">LMG27177_06509</name>
</gene>
<sequence length="102" mass="10852">MSEYCAGTLGPHHRGNPQAYRAWLRHGTPVARDRRQATPRAGPAIAARCDVGVAGTQPPSARHSARNSSTTRDGALAYGTRIDSRRVSGSGLSDNMHNAPFS</sequence>
<dbReference type="AlphaFoldDB" id="A0A6J5H3E3"/>
<evidence type="ECO:0000256" key="1">
    <source>
        <dbReference type="SAM" id="MobiDB-lite"/>
    </source>
</evidence>
<evidence type="ECO:0000313" key="2">
    <source>
        <dbReference type="EMBL" id="CAB3808265.1"/>
    </source>
</evidence>
<dbReference type="Proteomes" id="UP000494252">
    <property type="component" value="Unassembled WGS sequence"/>
</dbReference>
<feature type="compositionally biased region" description="Polar residues" evidence="1">
    <location>
        <begin position="90"/>
        <end position="102"/>
    </location>
</feature>
<feature type="region of interest" description="Disordered" evidence="1">
    <location>
        <begin position="54"/>
        <end position="102"/>
    </location>
</feature>